<sequence length="222" mass="23625">MRSDVTATPPALPEAAQWAGREGLFAREGAGGGPPCPKAFTVLFPPSVHLQRIWTRLEKTKKRALQSPLLSPTLPPAPPSSWRKEVDVLKSTCYHKLPPEPPEPASGDDSDAATFTPTLPDLSPEEPSEALCFPTLEEEEEEEEEEGLCEAGGPPRPTRSPSAAIPEPVTARAADEAASPAAEEGAAVDPGSDGSPGKSPSKKKKKFRTPSFLKKSKKRSDS</sequence>
<dbReference type="GeneID" id="114485347"/>
<feature type="compositionally biased region" description="Basic residues" evidence="1">
    <location>
        <begin position="200"/>
        <end position="222"/>
    </location>
</feature>
<organism evidence="2 3">
    <name type="scientific">Physeter macrocephalus</name>
    <name type="common">Sperm whale</name>
    <name type="synonym">Physeter catodon</name>
    <dbReference type="NCBI Taxonomy" id="9755"/>
    <lineage>
        <taxon>Eukaryota</taxon>
        <taxon>Metazoa</taxon>
        <taxon>Chordata</taxon>
        <taxon>Craniata</taxon>
        <taxon>Vertebrata</taxon>
        <taxon>Euteleostomi</taxon>
        <taxon>Mammalia</taxon>
        <taxon>Eutheria</taxon>
        <taxon>Laurasiatheria</taxon>
        <taxon>Artiodactyla</taxon>
        <taxon>Whippomorpha</taxon>
        <taxon>Cetacea</taxon>
        <taxon>Odontoceti</taxon>
        <taxon>Physeteridae</taxon>
        <taxon>Physeter</taxon>
    </lineage>
</organism>
<dbReference type="Proteomes" id="UP000248484">
    <property type="component" value="Unplaced"/>
</dbReference>
<dbReference type="AlphaFoldDB" id="A0A455B0I9"/>
<feature type="compositionally biased region" description="Low complexity" evidence="1">
    <location>
        <begin position="176"/>
        <end position="199"/>
    </location>
</feature>
<name>A0A455B0I9_PHYMC</name>
<evidence type="ECO:0000313" key="2">
    <source>
        <dbReference type="Proteomes" id="UP000248484"/>
    </source>
</evidence>
<dbReference type="RefSeq" id="XP_028342410.1">
    <property type="nucleotide sequence ID" value="XM_028486609.1"/>
</dbReference>
<proteinExistence type="predicted"/>
<accession>A0A455B0I9</accession>
<dbReference type="OrthoDB" id="3238794at2759"/>
<gene>
    <name evidence="3" type="primary">LOC114485347</name>
</gene>
<feature type="region of interest" description="Disordered" evidence="1">
    <location>
        <begin position="93"/>
        <end position="222"/>
    </location>
</feature>
<feature type="compositionally biased region" description="Acidic residues" evidence="1">
    <location>
        <begin position="136"/>
        <end position="148"/>
    </location>
</feature>
<dbReference type="InParanoid" id="A0A455B0I9"/>
<keyword evidence="2" id="KW-1185">Reference proteome</keyword>
<protein>
    <submittedName>
        <fullName evidence="3">Alpha-adducin-like</fullName>
    </submittedName>
</protein>
<reference evidence="3" key="1">
    <citation type="submission" date="2025-08" db="UniProtKB">
        <authorList>
            <consortium name="RefSeq"/>
        </authorList>
    </citation>
    <scope>IDENTIFICATION</scope>
    <source>
        <tissue evidence="3">Muscle</tissue>
    </source>
</reference>
<dbReference type="KEGG" id="pcad:114485347"/>
<evidence type="ECO:0000256" key="1">
    <source>
        <dbReference type="SAM" id="MobiDB-lite"/>
    </source>
</evidence>
<evidence type="ECO:0000313" key="3">
    <source>
        <dbReference type="RefSeq" id="XP_028342410.1"/>
    </source>
</evidence>
<feature type="region of interest" description="Disordered" evidence="1">
    <location>
        <begin position="64"/>
        <end position="83"/>
    </location>
</feature>
<feature type="region of interest" description="Disordered" evidence="1">
    <location>
        <begin position="1"/>
        <end position="20"/>
    </location>
</feature>